<keyword evidence="10" id="KW-1185">Reference proteome</keyword>
<dbReference type="GO" id="GO:0004497">
    <property type="term" value="F:monooxygenase activity"/>
    <property type="evidence" value="ECO:0007669"/>
    <property type="project" value="UniProtKB-KW"/>
</dbReference>
<feature type="domain" description="FAD-binding" evidence="8">
    <location>
        <begin position="4"/>
        <end position="348"/>
    </location>
</feature>
<evidence type="ECO:0000256" key="7">
    <source>
        <dbReference type="ARBA" id="ARBA00023033"/>
    </source>
</evidence>
<evidence type="ECO:0000256" key="3">
    <source>
        <dbReference type="ARBA" id="ARBA00005349"/>
    </source>
</evidence>
<gene>
    <name evidence="9" type="ORF">SAMN05444370_11822</name>
</gene>
<keyword evidence="6" id="KW-0560">Oxidoreductase</keyword>
<dbReference type="PANTHER" id="PTHR43876">
    <property type="entry name" value="UBIQUINONE BIOSYNTHESIS MONOOXYGENASE COQ6, MITOCHONDRIAL"/>
    <property type="match status" value="1"/>
</dbReference>
<proteinExistence type="inferred from homology"/>
<evidence type="ECO:0000256" key="5">
    <source>
        <dbReference type="ARBA" id="ARBA00022827"/>
    </source>
</evidence>
<dbReference type="OrthoDB" id="9796623at2"/>
<dbReference type="GO" id="GO:0006744">
    <property type="term" value="P:ubiquinone biosynthetic process"/>
    <property type="evidence" value="ECO:0007669"/>
    <property type="project" value="UniProtKB-UniPathway"/>
</dbReference>
<reference evidence="9 10" key="1">
    <citation type="submission" date="2016-10" db="EMBL/GenBank/DDBJ databases">
        <authorList>
            <person name="de Groot N.N."/>
        </authorList>
    </citation>
    <scope>NUCLEOTIDE SEQUENCE [LARGE SCALE GENOMIC DNA]</scope>
    <source>
        <strain evidence="9 10">DSM 15345</strain>
    </source>
</reference>
<dbReference type="PRINTS" id="PR00420">
    <property type="entry name" value="RNGMNOXGNASE"/>
</dbReference>
<evidence type="ECO:0000259" key="8">
    <source>
        <dbReference type="Pfam" id="PF01494"/>
    </source>
</evidence>
<dbReference type="STRING" id="89524.SAMN05444370_11822"/>
<name>A0A1H4F4I8_9RHOB</name>
<dbReference type="InterPro" id="IPR010971">
    <property type="entry name" value="UbiH/COQ6"/>
</dbReference>
<dbReference type="SUPFAM" id="SSF51905">
    <property type="entry name" value="FAD/NAD(P)-binding domain"/>
    <property type="match status" value="1"/>
</dbReference>
<comment type="similarity">
    <text evidence="3">Belongs to the UbiH/COQ6 family.</text>
</comment>
<dbReference type="InterPro" id="IPR051205">
    <property type="entry name" value="UbiH/COQ6_monooxygenase"/>
</dbReference>
<dbReference type="AlphaFoldDB" id="A0A1H4F4I8"/>
<keyword evidence="7" id="KW-0503">Monooxygenase</keyword>
<dbReference type="Proteomes" id="UP000198703">
    <property type="component" value="Unassembled WGS sequence"/>
</dbReference>
<sequence>MERIDILVVGGGLAGMAAAARLASDGFSVVLADRAAPPPTDVAQAGADLRTTAFLQPAVETLRRAGAWEAMGAGAEALWTMRILDAGGRENVARETADFDSGEVGDRPFGWNVQNAAARAALQERLAALDVPVRAPAALEALTLREDAALARLGDGTALRARLVIGADGRDSAVRRFAGVSARRWDYGQKALVFAVSHPRPHGGVSTEIHRAGGPFTLVPMQDHDGRHMSSVVWMAPAAEADRLAAMDDAAFHGALNYRGLDVLGRLERVGRMAAWPIVGQVSTAMTARRTALIAEAVHVIPPIGAQGLNMSLADLEDLAGRLASARERGEDIGGPALLSAYARRRQPETLARVAGVDALNRAARAEAQPLRDLRRLGLAAVARLPFARRLAMRIGMGAS</sequence>
<evidence type="ECO:0000256" key="4">
    <source>
        <dbReference type="ARBA" id="ARBA00022630"/>
    </source>
</evidence>
<comment type="pathway">
    <text evidence="2">Cofactor biosynthesis; ubiquinone biosynthesis.</text>
</comment>
<evidence type="ECO:0000256" key="2">
    <source>
        <dbReference type="ARBA" id="ARBA00004749"/>
    </source>
</evidence>
<keyword evidence="5" id="KW-0274">FAD</keyword>
<dbReference type="EMBL" id="FNQM01000018">
    <property type="protein sequence ID" value="SEA91870.1"/>
    <property type="molecule type" value="Genomic_DNA"/>
</dbReference>
<dbReference type="UniPathway" id="UPA00232"/>
<dbReference type="Gene3D" id="3.50.50.60">
    <property type="entry name" value="FAD/NAD(P)-binding domain"/>
    <property type="match status" value="2"/>
</dbReference>
<dbReference type="NCBIfam" id="TIGR01988">
    <property type="entry name" value="Ubi-OHases"/>
    <property type="match status" value="1"/>
</dbReference>
<protein>
    <submittedName>
        <fullName evidence="9">2-octaprenyl-6-methoxyphenol hydroxylase</fullName>
    </submittedName>
</protein>
<dbReference type="GO" id="GO:0016705">
    <property type="term" value="F:oxidoreductase activity, acting on paired donors, with incorporation or reduction of molecular oxygen"/>
    <property type="evidence" value="ECO:0007669"/>
    <property type="project" value="InterPro"/>
</dbReference>
<organism evidence="9 10">
    <name type="scientific">Rubrimonas cliftonensis</name>
    <dbReference type="NCBI Taxonomy" id="89524"/>
    <lineage>
        <taxon>Bacteria</taxon>
        <taxon>Pseudomonadati</taxon>
        <taxon>Pseudomonadota</taxon>
        <taxon>Alphaproteobacteria</taxon>
        <taxon>Rhodobacterales</taxon>
        <taxon>Paracoccaceae</taxon>
        <taxon>Rubrimonas</taxon>
    </lineage>
</organism>
<dbReference type="RefSeq" id="WP_093255690.1">
    <property type="nucleotide sequence ID" value="NZ_FNQM01000018.1"/>
</dbReference>
<comment type="cofactor">
    <cofactor evidence="1">
        <name>FAD</name>
        <dbReference type="ChEBI" id="CHEBI:57692"/>
    </cofactor>
</comment>
<dbReference type="InterPro" id="IPR002938">
    <property type="entry name" value="FAD-bd"/>
</dbReference>
<evidence type="ECO:0000313" key="10">
    <source>
        <dbReference type="Proteomes" id="UP000198703"/>
    </source>
</evidence>
<dbReference type="GO" id="GO:0071949">
    <property type="term" value="F:FAD binding"/>
    <property type="evidence" value="ECO:0007669"/>
    <property type="project" value="InterPro"/>
</dbReference>
<keyword evidence="4" id="KW-0285">Flavoprotein</keyword>
<evidence type="ECO:0000256" key="1">
    <source>
        <dbReference type="ARBA" id="ARBA00001974"/>
    </source>
</evidence>
<accession>A0A1H4F4I8</accession>
<dbReference type="InterPro" id="IPR036188">
    <property type="entry name" value="FAD/NAD-bd_sf"/>
</dbReference>
<evidence type="ECO:0000313" key="9">
    <source>
        <dbReference type="EMBL" id="SEA91870.1"/>
    </source>
</evidence>
<evidence type="ECO:0000256" key="6">
    <source>
        <dbReference type="ARBA" id="ARBA00023002"/>
    </source>
</evidence>
<dbReference type="Pfam" id="PF01494">
    <property type="entry name" value="FAD_binding_3"/>
    <property type="match status" value="1"/>
</dbReference>
<dbReference type="PANTHER" id="PTHR43876:SF7">
    <property type="entry name" value="UBIQUINONE BIOSYNTHESIS MONOOXYGENASE COQ6, MITOCHONDRIAL"/>
    <property type="match status" value="1"/>
</dbReference>